<dbReference type="PANTHER" id="PTHR33870:SF4">
    <property type="entry name" value="CARDIOMYOPATHY-ASSOCIATED PROTEIN"/>
    <property type="match status" value="1"/>
</dbReference>
<dbReference type="PANTHER" id="PTHR33870">
    <property type="entry name" value="CARDIOMYOPATHY-ASSOCIATED PROTEIN"/>
    <property type="match status" value="1"/>
</dbReference>
<dbReference type="GeneID" id="116204011"/>
<proteinExistence type="predicted"/>
<keyword evidence="2" id="KW-1185">Reference proteome</keyword>
<evidence type="ECO:0000313" key="1">
    <source>
        <dbReference type="EMBL" id="PKI58925.1"/>
    </source>
</evidence>
<organism evidence="1 2">
    <name type="scientific">Punica granatum</name>
    <name type="common">Pomegranate</name>
    <dbReference type="NCBI Taxonomy" id="22663"/>
    <lineage>
        <taxon>Eukaryota</taxon>
        <taxon>Viridiplantae</taxon>
        <taxon>Streptophyta</taxon>
        <taxon>Embryophyta</taxon>
        <taxon>Tracheophyta</taxon>
        <taxon>Spermatophyta</taxon>
        <taxon>Magnoliopsida</taxon>
        <taxon>eudicotyledons</taxon>
        <taxon>Gunneridae</taxon>
        <taxon>Pentapetalae</taxon>
        <taxon>rosids</taxon>
        <taxon>malvids</taxon>
        <taxon>Myrtales</taxon>
        <taxon>Lythraceae</taxon>
        <taxon>Punica</taxon>
    </lineage>
</organism>
<protein>
    <submittedName>
        <fullName evidence="1">Uncharacterized protein</fullName>
    </submittedName>
</protein>
<dbReference type="STRING" id="22663.A0A2I0JRJ7"/>
<gene>
    <name evidence="1" type="ORF">CRG98_020671</name>
</gene>
<sequence>MDVVVAIRKLVIVSVRKCCRSVHNHPFLVGFVCFLFLLYRSFPVLFSLLVSASPILVCTAVLLGTLLSFGEPRLPEIEKEERVSREMSPLKTGVFGNSTVVMSRDEGSTAERFIDDKRDIIERAIERVVSANSEARMLGKEDVMLESTPLIHDHSSLSTRGGNEKRESEGADREDEEDEDEEKGRDLDGSEIREHRYSLIDDAGDDVRVENGELKRELTDAYVESSLGSKFKGVDKEEEEDEEEEEEDDDDNLSHSESDHAESSSPDASMADILPMLDELHPLLDREDPQANASRNESDVASERSRKSENGHVESDNDSDDLEGEEDGEIENDEDEEEEEEESQAGVKEDASKSAIIWTEDDQKNLMDLGTSELERNQRLENLIARRRARRMMAEKNLIDFDGSDLPFNVPSIATTRRNPFDGPDDSYSDMGLPPIPGSAPSILLLRRNPFDLPYEPNEEKPDLKEDSFQQEIVADPPTQPPYHNQQKDNFFFRRHESFSVGPSSLGLSRQERHDVKWKPYFVPEHFASEGTSFQSFERQSSGMSESKASSVPDTESVTSAVDHEDKMVNEPEEFIHETEEMSNVDRASLLVEHGSATSEDIDDREIDEEEEKKRNARHDEVEITLGDAEAETESPHDIGSNLSEEGIGTSASAPPFNVNVNGFEEKRERIEQEEEEPQVEDKEEQQQLEEEKEEEEKEELNSSRSGSSSSSVFSEVDKKIDEVKKEGEEASSLQLNYPNEELRPQVEDVEFSFMTDYHKEPVYDSSPKYLSFSSDSSDLPAHTESEVFEENMQNIDHDNGNDTRNTEVTENREDNFHRIESLGSEEEILAYQSGTSVVREADNEQVSSFSSSPSSGIESVGNDLVNDSYLHPEHNTIETQPSNLSSVMTEVAMDVEEPFPSEQAKTDSPSHEMLVDNIRSNHDQVQREEHQVIEVDMDVQFHDTVERRDTPASSHWNMLSDLLGEPHDGEHQFVHQERSVPLQELSEMYEEQLVSDGRPSFDETNEELEPSVVLEESAEEIIATHSQNPEETHDDGGKESLVVSALTSKSPSFSSSSNYESPTAGPDSRDQTAGGNEYRILQRQITEYYDPSLEVFGTLALDEALNEGGHEDIKDIDEGFLMELDTVGDFRIEETGNRCHSPELVHEDSKGEHSESKSLHLSVGSSNLPVLEARSVEDITMAFRQLDEGADVEEVILPSSINDDCKALEGTESGLPVIEARSFDDVHVVKHSVEELAEEMDGKSPSVEDSVSKGNNDIDEVKDSNIPSPSPGSSNLPVLEARSAEDVTMAFKQLDEGAEVEEIILPSSIKNQQDSESSEGASSGLPVVEARSLDDVTMAFKQLDEGAEIEEVILPSSIKNQQDSESSEGASSGLPVVEARSLDDIHNIVKQVVEENHEEAPEQIVESEVTQEVKEVNSTVATTSEPEVQGIASVVSPGEPRDAEVSTSKPSDSSEEKVRSRKSNSGSSSSSSLSSSSSDSD</sequence>
<name>A0A2I0JRJ7_PUNGR</name>
<comment type="caution">
    <text evidence="1">The sequence shown here is derived from an EMBL/GenBank/DDBJ whole genome shotgun (WGS) entry which is preliminary data.</text>
</comment>
<dbReference type="OrthoDB" id="1908091at2759"/>
<dbReference type="Proteomes" id="UP000233551">
    <property type="component" value="Unassembled WGS sequence"/>
</dbReference>
<dbReference type="EMBL" id="PGOL01001335">
    <property type="protein sequence ID" value="PKI58925.1"/>
    <property type="molecule type" value="Genomic_DNA"/>
</dbReference>
<evidence type="ECO:0000313" key="2">
    <source>
        <dbReference type="Proteomes" id="UP000233551"/>
    </source>
</evidence>
<reference evidence="1 2" key="1">
    <citation type="submission" date="2017-11" db="EMBL/GenBank/DDBJ databases">
        <title>De-novo sequencing of pomegranate (Punica granatum L.) genome.</title>
        <authorList>
            <person name="Akparov Z."/>
            <person name="Amiraslanov A."/>
            <person name="Hajiyeva S."/>
            <person name="Abbasov M."/>
            <person name="Kaur K."/>
            <person name="Hamwieh A."/>
            <person name="Solovyev V."/>
            <person name="Salamov A."/>
            <person name="Braich B."/>
            <person name="Kosarev P."/>
            <person name="Mahmoud A."/>
            <person name="Hajiyev E."/>
            <person name="Babayeva S."/>
            <person name="Izzatullayeva V."/>
            <person name="Mammadov A."/>
            <person name="Mammadov A."/>
            <person name="Sharifova S."/>
            <person name="Ojaghi J."/>
            <person name="Eynullazada K."/>
            <person name="Bayramov B."/>
            <person name="Abdulazimova A."/>
            <person name="Shahmuradov I."/>
        </authorList>
    </citation>
    <scope>NUCLEOTIDE SEQUENCE [LARGE SCALE GENOMIC DNA]</scope>
    <source>
        <strain evidence="2">cv. AG2017</strain>
        <tissue evidence="1">Leaf</tissue>
    </source>
</reference>
<accession>A0A2I0JRJ7</accession>